<dbReference type="GO" id="GO:0032259">
    <property type="term" value="P:methylation"/>
    <property type="evidence" value="ECO:0007669"/>
    <property type="project" value="UniProtKB-KW"/>
</dbReference>
<gene>
    <name evidence="5" type="ORF">EYB31_30345</name>
</gene>
<dbReference type="PANTHER" id="PTHR44942:SF4">
    <property type="entry name" value="METHYLTRANSFERASE TYPE 11 DOMAIN-CONTAINING PROTEIN"/>
    <property type="match status" value="1"/>
</dbReference>
<keyword evidence="6" id="KW-1185">Reference proteome</keyword>
<dbReference type="InterPro" id="IPR029063">
    <property type="entry name" value="SAM-dependent_MTases_sf"/>
</dbReference>
<evidence type="ECO:0000313" key="6">
    <source>
        <dbReference type="Proteomes" id="UP000293142"/>
    </source>
</evidence>
<keyword evidence="3 5" id="KW-0808">Transferase</keyword>
<dbReference type="Gene3D" id="3.40.50.150">
    <property type="entry name" value="Vaccinia Virus protein VP39"/>
    <property type="match status" value="1"/>
</dbReference>
<keyword evidence="2 5" id="KW-0489">Methyltransferase</keyword>
<organism evidence="5 6">
    <name type="scientific">Paenibacillus thalictri</name>
    <dbReference type="NCBI Taxonomy" id="2527873"/>
    <lineage>
        <taxon>Bacteria</taxon>
        <taxon>Bacillati</taxon>
        <taxon>Bacillota</taxon>
        <taxon>Bacilli</taxon>
        <taxon>Bacillales</taxon>
        <taxon>Paenibacillaceae</taxon>
        <taxon>Paenibacillus</taxon>
    </lineage>
</organism>
<evidence type="ECO:0000259" key="4">
    <source>
        <dbReference type="Pfam" id="PF08241"/>
    </source>
</evidence>
<sequence length="263" mass="29495">MDTREQGQIKEQVQQQFGKNAEKYVTSQRHAKGADLSELTELARAEGAATALDIATGGGHVANALAAFIEQVTACDLTQEMLEQAQNFVQGNGRANVRFVQEDAETLSFADGSFDLAACRIAAHHFPNPDAFAREVNRVLKPGGCFLLIDNVGPEDDELDRFYNELEKQRDHSHVRAWKKSEWISRLERSGFVLETLKAYPKPFEFQGWTERMGLSGEQIESLAKLFSDAPEAMQKHFHLEYENGHITGFQGEAILVKARKRI</sequence>
<protein>
    <submittedName>
        <fullName evidence="5">Class I SAM-dependent methyltransferase</fullName>
    </submittedName>
</protein>
<dbReference type="CDD" id="cd02440">
    <property type="entry name" value="AdoMet_MTases"/>
    <property type="match status" value="1"/>
</dbReference>
<evidence type="ECO:0000256" key="2">
    <source>
        <dbReference type="ARBA" id="ARBA00022603"/>
    </source>
</evidence>
<dbReference type="Proteomes" id="UP000293142">
    <property type="component" value="Unassembled WGS sequence"/>
</dbReference>
<proteinExistence type="inferred from homology"/>
<comment type="similarity">
    <text evidence="1">Belongs to the methyltransferase superfamily.</text>
</comment>
<evidence type="ECO:0000313" key="5">
    <source>
        <dbReference type="EMBL" id="TBL71392.1"/>
    </source>
</evidence>
<dbReference type="OrthoDB" id="43862at2"/>
<dbReference type="Pfam" id="PF08241">
    <property type="entry name" value="Methyltransf_11"/>
    <property type="match status" value="1"/>
</dbReference>
<dbReference type="EMBL" id="SIRE01000026">
    <property type="protein sequence ID" value="TBL71392.1"/>
    <property type="molecule type" value="Genomic_DNA"/>
</dbReference>
<dbReference type="InterPro" id="IPR051052">
    <property type="entry name" value="Diverse_substrate_MTase"/>
</dbReference>
<evidence type="ECO:0000256" key="3">
    <source>
        <dbReference type="ARBA" id="ARBA00022679"/>
    </source>
</evidence>
<accession>A0A4V2J3D4</accession>
<evidence type="ECO:0000256" key="1">
    <source>
        <dbReference type="ARBA" id="ARBA00008361"/>
    </source>
</evidence>
<dbReference type="PANTHER" id="PTHR44942">
    <property type="entry name" value="METHYLTRANSF_11 DOMAIN-CONTAINING PROTEIN"/>
    <property type="match status" value="1"/>
</dbReference>
<dbReference type="GO" id="GO:0008757">
    <property type="term" value="F:S-adenosylmethionine-dependent methyltransferase activity"/>
    <property type="evidence" value="ECO:0007669"/>
    <property type="project" value="InterPro"/>
</dbReference>
<name>A0A4V2J3D4_9BACL</name>
<feature type="domain" description="Methyltransferase type 11" evidence="4">
    <location>
        <begin position="52"/>
        <end position="147"/>
    </location>
</feature>
<dbReference type="SUPFAM" id="SSF53335">
    <property type="entry name" value="S-adenosyl-L-methionine-dependent methyltransferases"/>
    <property type="match status" value="1"/>
</dbReference>
<dbReference type="RefSeq" id="WP_131017257.1">
    <property type="nucleotide sequence ID" value="NZ_SIRE01000026.1"/>
</dbReference>
<dbReference type="InterPro" id="IPR013216">
    <property type="entry name" value="Methyltransf_11"/>
</dbReference>
<dbReference type="AlphaFoldDB" id="A0A4V2J3D4"/>
<comment type="caution">
    <text evidence="5">The sequence shown here is derived from an EMBL/GenBank/DDBJ whole genome shotgun (WGS) entry which is preliminary data.</text>
</comment>
<reference evidence="5 6" key="1">
    <citation type="submission" date="2019-02" db="EMBL/GenBank/DDBJ databases">
        <title>Paenibacillus sp. nov., isolated from surface-sterilized tissue of Thalictrum simplex L.</title>
        <authorList>
            <person name="Tuo L."/>
        </authorList>
    </citation>
    <scope>NUCLEOTIDE SEQUENCE [LARGE SCALE GENOMIC DNA]</scope>
    <source>
        <strain evidence="5 6">N2SHLJ1</strain>
    </source>
</reference>